<proteinExistence type="predicted"/>
<evidence type="ECO:0000313" key="2">
    <source>
        <dbReference type="Proteomes" id="UP000632766"/>
    </source>
</evidence>
<protein>
    <submittedName>
        <fullName evidence="1">Uncharacterized protein</fullName>
    </submittedName>
</protein>
<accession>A0A8J7HQ91</accession>
<reference evidence="1 2" key="1">
    <citation type="journal article" date="2021" name="Int. J. Syst. Evol. Microbiol.">
        <title>Amazonocrinis nigriterrae gen. nov., sp. nov., Atlanticothrix silvestris gen. nov., sp. nov. and Dendronalium phyllosphericum gen. nov., sp. nov., nostocacean cyanobacteria from Brazilian environments.</title>
        <authorList>
            <person name="Alvarenga D.O."/>
            <person name="Andreote A.P.D."/>
            <person name="Branco L.H.Z."/>
            <person name="Delbaje E."/>
            <person name="Cruz R.B."/>
            <person name="Varani A.M."/>
            <person name="Fiore M.F."/>
        </authorList>
    </citation>
    <scope>NUCLEOTIDE SEQUENCE [LARGE SCALE GENOMIC DNA]</scope>
    <source>
        <strain evidence="1 2">CENA67</strain>
    </source>
</reference>
<name>A0A8J7HQ91_9NOST</name>
<keyword evidence="2" id="KW-1185">Reference proteome</keyword>
<dbReference type="RefSeq" id="WP_198123398.1">
    <property type="nucleotide sequence ID" value="NZ_JAECZC010000004.1"/>
</dbReference>
<comment type="caution">
    <text evidence="1">The sequence shown here is derived from an EMBL/GenBank/DDBJ whole genome shotgun (WGS) entry which is preliminary data.</text>
</comment>
<organism evidence="1 2">
    <name type="scientific">Amazonocrinis nigriterrae CENA67</name>
    <dbReference type="NCBI Taxonomy" id="2794033"/>
    <lineage>
        <taxon>Bacteria</taxon>
        <taxon>Bacillati</taxon>
        <taxon>Cyanobacteriota</taxon>
        <taxon>Cyanophyceae</taxon>
        <taxon>Nostocales</taxon>
        <taxon>Nostocaceae</taxon>
        <taxon>Amazonocrinis</taxon>
        <taxon>Amazonocrinis nigriterrae</taxon>
    </lineage>
</organism>
<dbReference type="Proteomes" id="UP000632766">
    <property type="component" value="Unassembled WGS sequence"/>
</dbReference>
<evidence type="ECO:0000313" key="1">
    <source>
        <dbReference type="EMBL" id="MBH8561377.1"/>
    </source>
</evidence>
<sequence length="83" mass="9371">MNYCPCCSGLLLQHVRGSEISWFCRHCWQDMPVFSAIHSGSLAEVVVNELSTNLEKVENTNTRNYNTKRKTVTGWIGVQNVPA</sequence>
<dbReference type="EMBL" id="JAECZC010000004">
    <property type="protein sequence ID" value="MBH8561377.1"/>
    <property type="molecule type" value="Genomic_DNA"/>
</dbReference>
<dbReference type="AlphaFoldDB" id="A0A8J7HQ91"/>
<gene>
    <name evidence="1" type="ORF">I8748_04155</name>
</gene>